<evidence type="ECO:0000313" key="4">
    <source>
        <dbReference type="Proteomes" id="UP000571817"/>
    </source>
</evidence>
<evidence type="ECO:0000259" key="2">
    <source>
        <dbReference type="SMART" id="SM00530"/>
    </source>
</evidence>
<dbReference type="Pfam" id="PF13560">
    <property type="entry name" value="HTH_31"/>
    <property type="match status" value="1"/>
</dbReference>
<dbReference type="InterPro" id="IPR010982">
    <property type="entry name" value="Lambda_DNA-bd_dom_sf"/>
</dbReference>
<dbReference type="PANTHER" id="PTHR35010">
    <property type="entry name" value="BLL4672 PROTEIN-RELATED"/>
    <property type="match status" value="1"/>
</dbReference>
<dbReference type="InterPro" id="IPR001387">
    <property type="entry name" value="Cro/C1-type_HTH"/>
</dbReference>
<feature type="domain" description="HTH cro/C1-type" evidence="2">
    <location>
        <begin position="10"/>
        <end position="82"/>
    </location>
</feature>
<organism evidence="3 4">
    <name type="scientific">Allobranchiibius huperziae</name>
    <dbReference type="NCBI Taxonomy" id="1874116"/>
    <lineage>
        <taxon>Bacteria</taxon>
        <taxon>Bacillati</taxon>
        <taxon>Actinomycetota</taxon>
        <taxon>Actinomycetes</taxon>
        <taxon>Micrococcales</taxon>
        <taxon>Dermacoccaceae</taxon>
        <taxon>Allobranchiibius</taxon>
    </lineage>
</organism>
<dbReference type="Gene3D" id="1.10.260.40">
    <property type="entry name" value="lambda repressor-like DNA-binding domains"/>
    <property type="match status" value="1"/>
</dbReference>
<keyword evidence="4" id="KW-1185">Reference proteome</keyword>
<dbReference type="PANTHER" id="PTHR35010:SF2">
    <property type="entry name" value="BLL4672 PROTEIN"/>
    <property type="match status" value="1"/>
</dbReference>
<dbReference type="Pfam" id="PF17765">
    <property type="entry name" value="MLTR_LBD"/>
    <property type="match status" value="1"/>
</dbReference>
<protein>
    <submittedName>
        <fullName evidence="3">Transcriptional regulator with XRE-family HTH domain</fullName>
    </submittedName>
</protein>
<accession>A0A853DMC0</accession>
<sequence length="285" mass="30874">MGEGNELGDFLRARRALVAPESVDLPADPQRRVTGLRREEVALLASVSTDYYSRLEQGRERHPSDQVVGALARVLQLGPDAEAHLSALAQGSAGVKGASPFEVDADLMAMLEGTVAAPGLIVGPAMDVLAANSQAHALYRGFDRLDNLAHNLFLDPFAVRFYAEWEVAAADVVANLRAMTASFTDDPRVTRVLGALTLRSPAFTTLWARHDVKARVREVKTFHHPDIGDITVNFRAFSVSGSPGQHLFLYVPEPHSAGAEGLRRLTGRGDQETTHRVRDPAATHS</sequence>
<dbReference type="RefSeq" id="WP_179481805.1">
    <property type="nucleotide sequence ID" value="NZ_JACCFW010000001.1"/>
</dbReference>
<dbReference type="EMBL" id="JACCFW010000001">
    <property type="protein sequence ID" value="NYJ75275.1"/>
    <property type="molecule type" value="Genomic_DNA"/>
</dbReference>
<dbReference type="CDD" id="cd00093">
    <property type="entry name" value="HTH_XRE"/>
    <property type="match status" value="1"/>
</dbReference>
<gene>
    <name evidence="3" type="ORF">HNR15_002238</name>
</gene>
<dbReference type="Proteomes" id="UP000571817">
    <property type="component" value="Unassembled WGS sequence"/>
</dbReference>
<reference evidence="3 4" key="1">
    <citation type="submission" date="2020-07" db="EMBL/GenBank/DDBJ databases">
        <title>Sequencing the genomes of 1000 actinobacteria strains.</title>
        <authorList>
            <person name="Klenk H.-P."/>
        </authorList>
    </citation>
    <scope>NUCLEOTIDE SEQUENCE [LARGE SCALE GENOMIC DNA]</scope>
    <source>
        <strain evidence="3 4">DSM 29531</strain>
    </source>
</reference>
<comment type="caution">
    <text evidence="3">The sequence shown here is derived from an EMBL/GenBank/DDBJ whole genome shotgun (WGS) entry which is preliminary data.</text>
</comment>
<proteinExistence type="predicted"/>
<dbReference type="GO" id="GO:0003677">
    <property type="term" value="F:DNA binding"/>
    <property type="evidence" value="ECO:0007669"/>
    <property type="project" value="InterPro"/>
</dbReference>
<name>A0A853DMC0_9MICO</name>
<evidence type="ECO:0000313" key="3">
    <source>
        <dbReference type="EMBL" id="NYJ75275.1"/>
    </source>
</evidence>
<dbReference type="AlphaFoldDB" id="A0A853DMC0"/>
<dbReference type="SUPFAM" id="SSF47413">
    <property type="entry name" value="lambda repressor-like DNA-binding domains"/>
    <property type="match status" value="1"/>
</dbReference>
<evidence type="ECO:0000256" key="1">
    <source>
        <dbReference type="SAM" id="MobiDB-lite"/>
    </source>
</evidence>
<dbReference type="InterPro" id="IPR041413">
    <property type="entry name" value="MLTR_LBD"/>
</dbReference>
<dbReference type="SMART" id="SM00530">
    <property type="entry name" value="HTH_XRE"/>
    <property type="match status" value="1"/>
</dbReference>
<feature type="compositionally biased region" description="Basic and acidic residues" evidence="1">
    <location>
        <begin position="261"/>
        <end position="285"/>
    </location>
</feature>
<feature type="region of interest" description="Disordered" evidence="1">
    <location>
        <begin position="260"/>
        <end position="285"/>
    </location>
</feature>
<dbReference type="Gene3D" id="3.30.450.180">
    <property type="match status" value="1"/>
</dbReference>